<keyword evidence="10" id="KW-1185">Reference proteome</keyword>
<dbReference type="CDD" id="cd12442">
    <property type="entry name" value="RRM_RBM48"/>
    <property type="match status" value="1"/>
</dbReference>
<dbReference type="InterPro" id="IPR039599">
    <property type="entry name" value="RBM48"/>
</dbReference>
<dbReference type="AlphaFoldDB" id="A0A7J6C199"/>
<gene>
    <name evidence="9" type="ORF">G5714_018581</name>
</gene>
<feature type="region of interest" description="Disordered" evidence="8">
    <location>
        <begin position="141"/>
        <end position="191"/>
    </location>
</feature>
<dbReference type="Proteomes" id="UP000579812">
    <property type="component" value="Unassembled WGS sequence"/>
</dbReference>
<dbReference type="PANTHER" id="PTHR20957">
    <property type="entry name" value="RNA-BINDING PROTEIN 48"/>
    <property type="match status" value="1"/>
</dbReference>
<comment type="function">
    <text evidence="7">As a component of the minor spliceosome, involved in the splicing of U12-type introns in pre-mRNAs.</text>
</comment>
<evidence type="ECO:0000256" key="3">
    <source>
        <dbReference type="ARBA" id="ARBA00022664"/>
    </source>
</evidence>
<evidence type="ECO:0000256" key="1">
    <source>
        <dbReference type="ARBA" id="ARBA00006938"/>
    </source>
</evidence>
<dbReference type="GO" id="GO:0005681">
    <property type="term" value="C:spliceosomal complex"/>
    <property type="evidence" value="ECO:0007669"/>
    <property type="project" value="UniProtKB-KW"/>
</dbReference>
<dbReference type="GO" id="GO:0008380">
    <property type="term" value="P:RNA splicing"/>
    <property type="evidence" value="ECO:0007669"/>
    <property type="project" value="UniProtKB-KW"/>
</dbReference>
<dbReference type="EMBL" id="JAAMOB010000019">
    <property type="protein sequence ID" value="KAF4100385.1"/>
    <property type="molecule type" value="Genomic_DNA"/>
</dbReference>
<dbReference type="PANTHER" id="PTHR20957:SF0">
    <property type="entry name" value="RNA-BINDING PROTEIN 48"/>
    <property type="match status" value="1"/>
</dbReference>
<sequence>MDSSVANPSVWGTQKVYKHHEQQNVAQTRPKYREGRRLKAVKVYTINLESRFLLVQGVPAIGVMTELVQLFALYGVIEEYRALDEYPAEQFTEVYLFQFQKLTSARVAKRHTDEKSFFGGQLHVCYAPEYETVEETRQKLQDRRRYVNRASQNTAKQHDRQLEESTESSSTDTQTAATPEIQKGSEKARIENVDSDDMGFPVLPLPSVENVSYGLHGFAQPLQLQWTTDIRLPTTEDKMGSLHNATPPVTETSKQCTSSASYKKERDLSERRKNLSPFLRFMPRTTHLESRKRKLEGQALFLNETAETETLIGPKLPELPKVDMEDHSLNVTANLIRQTMCKVTAVAEVKPVQGKTPTAKPRRRI</sequence>
<accession>A0A7J6C199</accession>
<dbReference type="OrthoDB" id="78358at2759"/>
<protein>
    <recommendedName>
        <fullName evidence="2">RNA-binding protein 48</fullName>
    </recommendedName>
</protein>
<organism evidence="9 10">
    <name type="scientific">Onychostoma macrolepis</name>
    <dbReference type="NCBI Taxonomy" id="369639"/>
    <lineage>
        <taxon>Eukaryota</taxon>
        <taxon>Metazoa</taxon>
        <taxon>Chordata</taxon>
        <taxon>Craniata</taxon>
        <taxon>Vertebrata</taxon>
        <taxon>Euteleostomi</taxon>
        <taxon>Actinopterygii</taxon>
        <taxon>Neopterygii</taxon>
        <taxon>Teleostei</taxon>
        <taxon>Ostariophysi</taxon>
        <taxon>Cypriniformes</taxon>
        <taxon>Cyprinidae</taxon>
        <taxon>Acrossocheilinae</taxon>
        <taxon>Onychostoma</taxon>
    </lineage>
</organism>
<evidence type="ECO:0000256" key="8">
    <source>
        <dbReference type="SAM" id="MobiDB-lite"/>
    </source>
</evidence>
<keyword evidence="4" id="KW-0747">Spliceosome</keyword>
<evidence type="ECO:0000256" key="6">
    <source>
        <dbReference type="ARBA" id="ARBA00023187"/>
    </source>
</evidence>
<feature type="compositionally biased region" description="Polar residues" evidence="8">
    <location>
        <begin position="243"/>
        <end position="261"/>
    </location>
</feature>
<dbReference type="InterPro" id="IPR034264">
    <property type="entry name" value="RBM48_RRM"/>
</dbReference>
<evidence type="ECO:0000313" key="10">
    <source>
        <dbReference type="Proteomes" id="UP000579812"/>
    </source>
</evidence>
<proteinExistence type="inferred from homology"/>
<keyword evidence="3" id="KW-0507">mRNA processing</keyword>
<dbReference type="InterPro" id="IPR035979">
    <property type="entry name" value="RBD_domain_sf"/>
</dbReference>
<dbReference type="GO" id="GO:0006397">
    <property type="term" value="P:mRNA processing"/>
    <property type="evidence" value="ECO:0007669"/>
    <property type="project" value="UniProtKB-KW"/>
</dbReference>
<evidence type="ECO:0000256" key="4">
    <source>
        <dbReference type="ARBA" id="ARBA00022728"/>
    </source>
</evidence>
<keyword evidence="5" id="KW-0694">RNA-binding</keyword>
<dbReference type="GO" id="GO:0003723">
    <property type="term" value="F:RNA binding"/>
    <property type="evidence" value="ECO:0007669"/>
    <property type="project" value="UniProtKB-KW"/>
</dbReference>
<comment type="similarity">
    <text evidence="1">Belongs to the RBM48 family.</text>
</comment>
<evidence type="ECO:0000256" key="2">
    <source>
        <dbReference type="ARBA" id="ARBA00015189"/>
    </source>
</evidence>
<dbReference type="InterPro" id="IPR012677">
    <property type="entry name" value="Nucleotide-bd_a/b_plait_sf"/>
</dbReference>
<evidence type="ECO:0000256" key="7">
    <source>
        <dbReference type="ARBA" id="ARBA00035004"/>
    </source>
</evidence>
<evidence type="ECO:0000256" key="5">
    <source>
        <dbReference type="ARBA" id="ARBA00022884"/>
    </source>
</evidence>
<dbReference type="SUPFAM" id="SSF54928">
    <property type="entry name" value="RNA-binding domain, RBD"/>
    <property type="match status" value="1"/>
</dbReference>
<feature type="region of interest" description="Disordered" evidence="8">
    <location>
        <begin position="242"/>
        <end position="269"/>
    </location>
</feature>
<comment type="caution">
    <text evidence="9">The sequence shown here is derived from an EMBL/GenBank/DDBJ whole genome shotgun (WGS) entry which is preliminary data.</text>
</comment>
<name>A0A7J6C199_9TELE</name>
<evidence type="ECO:0000313" key="9">
    <source>
        <dbReference type="EMBL" id="KAF4100385.1"/>
    </source>
</evidence>
<dbReference type="Gene3D" id="3.30.70.330">
    <property type="match status" value="1"/>
</dbReference>
<dbReference type="FunFam" id="3.30.70.330:FF:000424">
    <property type="entry name" value="RNA-binding protein 48 isoform X4"/>
    <property type="match status" value="1"/>
</dbReference>
<keyword evidence="6" id="KW-0508">mRNA splicing</keyword>
<dbReference type="GO" id="GO:0005654">
    <property type="term" value="C:nucleoplasm"/>
    <property type="evidence" value="ECO:0007669"/>
    <property type="project" value="TreeGrafter"/>
</dbReference>
<reference evidence="9 10" key="1">
    <citation type="submission" date="2020-04" db="EMBL/GenBank/DDBJ databases">
        <title>Chromosome-level genome assembly of a cyprinid fish Onychostoma macrolepis by integration of Nanopore Sequencing, Bionano and Hi-C technology.</title>
        <authorList>
            <person name="Wang D."/>
        </authorList>
    </citation>
    <scope>NUCLEOTIDE SEQUENCE [LARGE SCALE GENOMIC DNA]</scope>
    <source>
        <strain evidence="9">SWU-2019</strain>
        <tissue evidence="9">Muscle</tissue>
    </source>
</reference>